<dbReference type="InterPro" id="IPR036388">
    <property type="entry name" value="WH-like_DNA-bd_sf"/>
</dbReference>
<keyword evidence="6" id="KW-0614">Plasmid</keyword>
<dbReference type="InterPro" id="IPR005119">
    <property type="entry name" value="LysR_subst-bd"/>
</dbReference>
<dbReference type="FunFam" id="1.10.10.10:FF:000001">
    <property type="entry name" value="LysR family transcriptional regulator"/>
    <property type="match status" value="1"/>
</dbReference>
<accession>A0A5B8G4W0</accession>
<comment type="similarity">
    <text evidence="1">Belongs to the LysR transcriptional regulatory family.</text>
</comment>
<reference evidence="6 7" key="1">
    <citation type="submission" date="2019-06" db="EMBL/GenBank/DDBJ databases">
        <title>Genome sequence of Rhodobacteraceae bacterium D4M1.</title>
        <authorList>
            <person name="Cao J."/>
        </authorList>
    </citation>
    <scope>NUCLEOTIDE SEQUENCE [LARGE SCALE GENOMIC DNA]</scope>
    <source>
        <strain evidence="6 7">D4M1</strain>
        <plasmid evidence="7">pd4m1a</plasmid>
    </source>
</reference>
<dbReference type="SUPFAM" id="SSF53850">
    <property type="entry name" value="Periplasmic binding protein-like II"/>
    <property type="match status" value="1"/>
</dbReference>
<dbReference type="EMBL" id="CP040819">
    <property type="protein sequence ID" value="QDL94023.1"/>
    <property type="molecule type" value="Genomic_DNA"/>
</dbReference>
<dbReference type="PRINTS" id="PR00039">
    <property type="entry name" value="HTHLYSR"/>
</dbReference>
<dbReference type="Pfam" id="PF00126">
    <property type="entry name" value="HTH_1"/>
    <property type="match status" value="1"/>
</dbReference>
<dbReference type="GO" id="GO:0003700">
    <property type="term" value="F:DNA-binding transcription factor activity"/>
    <property type="evidence" value="ECO:0007669"/>
    <property type="project" value="InterPro"/>
</dbReference>
<organism evidence="6 7">
    <name type="scientific">Paroceanicella profunda</name>
    <dbReference type="NCBI Taxonomy" id="2579971"/>
    <lineage>
        <taxon>Bacteria</taxon>
        <taxon>Pseudomonadati</taxon>
        <taxon>Pseudomonadota</taxon>
        <taxon>Alphaproteobacteria</taxon>
        <taxon>Rhodobacterales</taxon>
        <taxon>Paracoccaceae</taxon>
        <taxon>Paroceanicella</taxon>
    </lineage>
</organism>
<dbReference type="Gene3D" id="3.40.190.290">
    <property type="match status" value="1"/>
</dbReference>
<keyword evidence="7" id="KW-1185">Reference proteome</keyword>
<evidence type="ECO:0000256" key="3">
    <source>
        <dbReference type="ARBA" id="ARBA00023125"/>
    </source>
</evidence>
<dbReference type="InterPro" id="IPR000847">
    <property type="entry name" value="LysR_HTH_N"/>
</dbReference>
<evidence type="ECO:0000256" key="1">
    <source>
        <dbReference type="ARBA" id="ARBA00009437"/>
    </source>
</evidence>
<keyword evidence="3" id="KW-0238">DNA-binding</keyword>
<evidence type="ECO:0000313" key="6">
    <source>
        <dbReference type="EMBL" id="QDL94023.1"/>
    </source>
</evidence>
<keyword evidence="4" id="KW-0804">Transcription</keyword>
<dbReference type="PANTHER" id="PTHR30419">
    <property type="entry name" value="HTH-TYPE TRANSCRIPTIONAL REGULATOR YBHD"/>
    <property type="match status" value="1"/>
</dbReference>
<evidence type="ECO:0000256" key="2">
    <source>
        <dbReference type="ARBA" id="ARBA00023015"/>
    </source>
</evidence>
<dbReference type="InterPro" id="IPR050950">
    <property type="entry name" value="HTH-type_LysR_regulators"/>
</dbReference>
<dbReference type="KEGG" id="ppru:FDP22_19315"/>
<dbReference type="PANTHER" id="PTHR30419:SF8">
    <property type="entry name" value="NITROGEN ASSIMILATION TRANSCRIPTIONAL ACTIVATOR-RELATED"/>
    <property type="match status" value="1"/>
</dbReference>
<gene>
    <name evidence="6" type="ORF">FDP22_19315</name>
</gene>
<dbReference type="RefSeq" id="WP_138573539.1">
    <property type="nucleotide sequence ID" value="NZ_CP040819.1"/>
</dbReference>
<keyword evidence="2" id="KW-0805">Transcription regulation</keyword>
<geneLocation type="plasmid" evidence="7">
    <name>pd4m1a</name>
</geneLocation>
<dbReference type="Proteomes" id="UP000305888">
    <property type="component" value="Plasmid pD4M1A"/>
</dbReference>
<name>A0A5B8G4W0_9RHOB</name>
<dbReference type="Gene3D" id="1.10.10.10">
    <property type="entry name" value="Winged helix-like DNA-binding domain superfamily/Winged helix DNA-binding domain"/>
    <property type="match status" value="1"/>
</dbReference>
<evidence type="ECO:0000313" key="7">
    <source>
        <dbReference type="Proteomes" id="UP000305888"/>
    </source>
</evidence>
<dbReference type="Pfam" id="PF03466">
    <property type="entry name" value="LysR_substrate"/>
    <property type="match status" value="1"/>
</dbReference>
<dbReference type="PROSITE" id="PS50931">
    <property type="entry name" value="HTH_LYSR"/>
    <property type="match status" value="1"/>
</dbReference>
<dbReference type="SUPFAM" id="SSF46785">
    <property type="entry name" value="Winged helix' DNA-binding domain"/>
    <property type="match status" value="1"/>
</dbReference>
<feature type="domain" description="HTH lysR-type" evidence="5">
    <location>
        <begin position="3"/>
        <end position="60"/>
    </location>
</feature>
<proteinExistence type="inferred from homology"/>
<evidence type="ECO:0000256" key="4">
    <source>
        <dbReference type="ARBA" id="ARBA00023163"/>
    </source>
</evidence>
<dbReference type="AlphaFoldDB" id="A0A5B8G4W0"/>
<dbReference type="OrthoDB" id="9815174at2"/>
<protein>
    <submittedName>
        <fullName evidence="6">LysR family transcriptional regulator</fullName>
    </submittedName>
</protein>
<evidence type="ECO:0000259" key="5">
    <source>
        <dbReference type="PROSITE" id="PS50931"/>
    </source>
</evidence>
<sequence>MTFTLRQLHCFLAVAEAGSFSAAARQMNIAQPALSQAVKELESALDMRLFDRTTRRVELTEAGAEFRGAAGKVIADLDHAVRDIRDLALRRRGRVRIAAPPLLASAVLPRAMAEFRELHPGVSVDLADLGTEQIMEQVRSGLADCGVGTFPPAGPGVERIALMRDSLMIFAAAGTPLAQGTGPVPWTALDGLPVITLTRESGIRLLVEIGFESAGVALRPAFEVSQITTALSLVEARLGVAVLPTYALAAVRDGLVVSRPMTGPAIDRDVTLIHATGRSLSPAVAAFAGVLRRNVQRQFPGRGAALPAGRRPQEG</sequence>
<dbReference type="CDD" id="cd08440">
    <property type="entry name" value="PBP2_LTTR_like_4"/>
    <property type="match status" value="1"/>
</dbReference>
<dbReference type="InterPro" id="IPR036390">
    <property type="entry name" value="WH_DNA-bd_sf"/>
</dbReference>
<dbReference type="GO" id="GO:0003677">
    <property type="term" value="F:DNA binding"/>
    <property type="evidence" value="ECO:0007669"/>
    <property type="project" value="UniProtKB-KW"/>
</dbReference>
<dbReference type="GO" id="GO:0005829">
    <property type="term" value="C:cytosol"/>
    <property type="evidence" value="ECO:0007669"/>
    <property type="project" value="TreeGrafter"/>
</dbReference>